<organism evidence="1 2">
    <name type="scientific">Agaribacillus aureus</name>
    <dbReference type="NCBI Taxonomy" id="3051825"/>
    <lineage>
        <taxon>Bacteria</taxon>
        <taxon>Pseudomonadati</taxon>
        <taxon>Bacteroidota</taxon>
        <taxon>Cytophagia</taxon>
        <taxon>Cytophagales</taxon>
        <taxon>Splendidivirgaceae</taxon>
        <taxon>Agaribacillus</taxon>
    </lineage>
</organism>
<evidence type="ECO:0000313" key="2">
    <source>
        <dbReference type="Proteomes" id="UP001172083"/>
    </source>
</evidence>
<dbReference type="Pfam" id="PF06267">
    <property type="entry name" value="DUF1028"/>
    <property type="match status" value="1"/>
</dbReference>
<dbReference type="SUPFAM" id="SSF56235">
    <property type="entry name" value="N-terminal nucleophile aminohydrolases (Ntn hydrolases)"/>
    <property type="match status" value="1"/>
</dbReference>
<dbReference type="PANTHER" id="PTHR39328:SF1">
    <property type="entry name" value="BLL2871 PROTEIN"/>
    <property type="match status" value="1"/>
</dbReference>
<keyword evidence="2" id="KW-1185">Reference proteome</keyword>
<comment type="caution">
    <text evidence="1">The sequence shown here is derived from an EMBL/GenBank/DDBJ whole genome shotgun (WGS) entry which is preliminary data.</text>
</comment>
<dbReference type="RefSeq" id="WP_346758170.1">
    <property type="nucleotide sequence ID" value="NZ_JAUJEB010000001.1"/>
</dbReference>
<evidence type="ECO:0000313" key="1">
    <source>
        <dbReference type="EMBL" id="MDN5212853.1"/>
    </source>
</evidence>
<dbReference type="PANTHER" id="PTHR39328">
    <property type="entry name" value="BLL2871 PROTEIN"/>
    <property type="match status" value="1"/>
</dbReference>
<dbReference type="InterPro" id="IPR010430">
    <property type="entry name" value="DUF1028"/>
</dbReference>
<dbReference type="InterPro" id="IPR029055">
    <property type="entry name" value="Ntn_hydrolases_N"/>
</dbReference>
<protein>
    <submittedName>
        <fullName evidence="1">DUF1028 domain-containing protein</fullName>
    </submittedName>
</protein>
<name>A0ABT8L9C1_9BACT</name>
<dbReference type="Gene3D" id="3.60.20.10">
    <property type="entry name" value="Glutamine Phosphoribosylpyrophosphate, subunit 1, domain 1"/>
    <property type="match status" value="1"/>
</dbReference>
<reference evidence="1" key="1">
    <citation type="submission" date="2023-06" db="EMBL/GenBank/DDBJ databases">
        <title>Genomic of Agaribacillus aureum.</title>
        <authorList>
            <person name="Wang G."/>
        </authorList>
    </citation>
    <scope>NUCLEOTIDE SEQUENCE</scope>
    <source>
        <strain evidence="1">BMA12</strain>
    </source>
</reference>
<gene>
    <name evidence="1" type="ORF">QQ020_12380</name>
</gene>
<dbReference type="SUPFAM" id="SSF48452">
    <property type="entry name" value="TPR-like"/>
    <property type="match status" value="1"/>
</dbReference>
<proteinExistence type="predicted"/>
<dbReference type="EMBL" id="JAUJEB010000001">
    <property type="protein sequence ID" value="MDN5212853.1"/>
    <property type="molecule type" value="Genomic_DNA"/>
</dbReference>
<dbReference type="Proteomes" id="UP001172083">
    <property type="component" value="Unassembled WGS sequence"/>
</dbReference>
<dbReference type="Gene3D" id="1.25.40.10">
    <property type="entry name" value="Tetratricopeptide repeat domain"/>
    <property type="match status" value="1"/>
</dbReference>
<accession>A0ABT8L9C1</accession>
<dbReference type="InterPro" id="IPR011990">
    <property type="entry name" value="TPR-like_helical_dom_sf"/>
</dbReference>
<sequence>MYTRLTLFGIFVIFISSELTHAQSFKQENPLAHTYSIVARDPVTGDMAVGVQSHWFSVGTVVSWGEAGLGVIATQSFVNKSFGIRGLALLKEGKTPQEALEILLSTDAGKAVRQVSILDKHGQIATHTGDLCIKFAGHIIGKDFSVQANMMLNDQVWPKMAQAYEAADSLPLAERVLQAMKGAQAAGGDIRGQQSASILVIKGVSENKPWDERLIDLRVDDSKDPLAELERLLKVYRAYEHMNNGDLAVEKNDMPLASLEYQKAEEMFPDNLEMKYWHAITLLNNGDIQTASDMLLAVFKKDENWRKLTARLPASGILQLSEKDLNYILNLK</sequence>